<dbReference type="Proteomes" id="UP001245370">
    <property type="component" value="Unassembled WGS sequence"/>
</dbReference>
<dbReference type="RefSeq" id="WP_281808422.1">
    <property type="nucleotide sequence ID" value="NZ_BSDO01000004.1"/>
</dbReference>
<evidence type="ECO:0000313" key="1">
    <source>
        <dbReference type="EMBL" id="MDR6334407.1"/>
    </source>
</evidence>
<comment type="caution">
    <text evidence="1">The sequence shown here is derived from an EMBL/GenBank/DDBJ whole genome shotgun (WGS) entry which is preliminary data.</text>
</comment>
<name>A0ABU1KHU5_XANFL</name>
<reference evidence="1 2" key="1">
    <citation type="submission" date="2023-07" db="EMBL/GenBank/DDBJ databases">
        <title>Genomic Encyclopedia of Type Strains, Phase IV (KMG-IV): sequencing the most valuable type-strain genomes for metagenomic binning, comparative biology and taxonomic classification.</title>
        <authorList>
            <person name="Goeker M."/>
        </authorList>
    </citation>
    <scope>NUCLEOTIDE SEQUENCE [LARGE SCALE GENOMIC DNA]</scope>
    <source>
        <strain evidence="1 2">DSM 338</strain>
    </source>
</reference>
<evidence type="ECO:0000313" key="2">
    <source>
        <dbReference type="Proteomes" id="UP001245370"/>
    </source>
</evidence>
<proteinExistence type="predicted"/>
<evidence type="ECO:0008006" key="3">
    <source>
        <dbReference type="Google" id="ProtNLM"/>
    </source>
</evidence>
<organism evidence="1 2">
    <name type="scientific">Xanthobacter flavus</name>
    <dbReference type="NCBI Taxonomy" id="281"/>
    <lineage>
        <taxon>Bacteria</taxon>
        <taxon>Pseudomonadati</taxon>
        <taxon>Pseudomonadota</taxon>
        <taxon>Alphaproteobacteria</taxon>
        <taxon>Hyphomicrobiales</taxon>
        <taxon>Xanthobacteraceae</taxon>
        <taxon>Xanthobacter</taxon>
    </lineage>
</organism>
<dbReference type="GeneID" id="95764032"/>
<dbReference type="EMBL" id="JAVDPY010000005">
    <property type="protein sequence ID" value="MDR6334407.1"/>
    <property type="molecule type" value="Genomic_DNA"/>
</dbReference>
<protein>
    <recommendedName>
        <fullName evidence="3">Myb-like domain-containing protein</fullName>
    </recommendedName>
</protein>
<sequence length="182" mass="20475">MARERIAKTGMAPGGHPVWTDREMALLAVIFPDYKRAVAVLQRRTYSAVKCRARSMGLTDCRHSWTGAEVSRIRRLFPTADKKTLTAAFPGIPLHKVYAKAGHIGVHRKRRQFKPTGIPSIDQIRGRAFQLNVSMVDLDAMAKTNCYFQKGNWHTGNIKYKAIGRATEALDGLLAVRWKDQV</sequence>
<keyword evidence="2" id="KW-1185">Reference proteome</keyword>
<gene>
    <name evidence="1" type="ORF">GGQ86_002889</name>
</gene>
<accession>A0ABU1KHU5</accession>